<dbReference type="InterPro" id="IPR003146">
    <property type="entry name" value="M14A_act_pep"/>
</dbReference>
<keyword evidence="2" id="KW-0862">Zinc</keyword>
<proteinExistence type="predicted"/>
<name>A0ABQ9JII1_9CUCU</name>
<evidence type="ECO:0000313" key="5">
    <source>
        <dbReference type="EMBL" id="KAJ8977788.1"/>
    </source>
</evidence>
<gene>
    <name evidence="5" type="ORF">NQ317_014694</name>
</gene>
<evidence type="ECO:0000256" key="3">
    <source>
        <dbReference type="SAM" id="SignalP"/>
    </source>
</evidence>
<dbReference type="Proteomes" id="UP001162164">
    <property type="component" value="Unassembled WGS sequence"/>
</dbReference>
<evidence type="ECO:0000256" key="2">
    <source>
        <dbReference type="ARBA" id="ARBA00022833"/>
    </source>
</evidence>
<dbReference type="InterPro" id="IPR036990">
    <property type="entry name" value="M14A-like_propep"/>
</dbReference>
<accession>A0ABQ9JII1</accession>
<feature type="chain" id="PRO_5046810943" description="Carboxypeptidase activation peptide domain-containing protein" evidence="3">
    <location>
        <begin position="23"/>
        <end position="82"/>
    </location>
</feature>
<keyword evidence="3" id="KW-0732">Signal</keyword>
<evidence type="ECO:0000259" key="4">
    <source>
        <dbReference type="Pfam" id="PF02244"/>
    </source>
</evidence>
<dbReference type="EMBL" id="JAPWTJ010000510">
    <property type="protein sequence ID" value="KAJ8977788.1"/>
    <property type="molecule type" value="Genomic_DNA"/>
</dbReference>
<keyword evidence="6" id="KW-1185">Reference proteome</keyword>
<evidence type="ECO:0000313" key="6">
    <source>
        <dbReference type="Proteomes" id="UP001162164"/>
    </source>
</evidence>
<protein>
    <recommendedName>
        <fullName evidence="4">Carboxypeptidase activation peptide domain-containing protein</fullName>
    </recommendedName>
</protein>
<evidence type="ECO:0000256" key="1">
    <source>
        <dbReference type="ARBA" id="ARBA00022723"/>
    </source>
</evidence>
<keyword evidence="1" id="KW-0479">Metal-binding</keyword>
<comment type="caution">
    <text evidence="5">The sequence shown here is derived from an EMBL/GenBank/DDBJ whole genome shotgun (WGS) entry which is preliminary data.</text>
</comment>
<dbReference type="Gene3D" id="3.30.70.340">
    <property type="entry name" value="Metallocarboxypeptidase-like"/>
    <property type="match status" value="1"/>
</dbReference>
<organism evidence="5 6">
    <name type="scientific">Molorchus minor</name>
    <dbReference type="NCBI Taxonomy" id="1323400"/>
    <lineage>
        <taxon>Eukaryota</taxon>
        <taxon>Metazoa</taxon>
        <taxon>Ecdysozoa</taxon>
        <taxon>Arthropoda</taxon>
        <taxon>Hexapoda</taxon>
        <taxon>Insecta</taxon>
        <taxon>Pterygota</taxon>
        <taxon>Neoptera</taxon>
        <taxon>Endopterygota</taxon>
        <taxon>Coleoptera</taxon>
        <taxon>Polyphaga</taxon>
        <taxon>Cucujiformia</taxon>
        <taxon>Chrysomeloidea</taxon>
        <taxon>Cerambycidae</taxon>
        <taxon>Lamiinae</taxon>
        <taxon>Monochamini</taxon>
        <taxon>Molorchus</taxon>
    </lineage>
</organism>
<dbReference type="Pfam" id="PF02244">
    <property type="entry name" value="Propep_M14"/>
    <property type="match status" value="1"/>
</dbReference>
<dbReference type="SUPFAM" id="SSF54897">
    <property type="entry name" value="Protease propeptides/inhibitors"/>
    <property type="match status" value="1"/>
</dbReference>
<sequence length="82" mass="9461">MTVLFLKMKLLVFVMALLAVGATEVSQKVRYDNYRVYRLTPKDEQAFQLLKQMEEVEISDYDFWSHVVSVGSPVDVLVPPHT</sequence>
<feature type="signal peptide" evidence="3">
    <location>
        <begin position="1"/>
        <end position="22"/>
    </location>
</feature>
<reference evidence="5" key="1">
    <citation type="journal article" date="2023" name="Insect Mol. Biol.">
        <title>Genome sequencing provides insights into the evolution of gene families encoding plant cell wall-degrading enzymes in longhorned beetles.</title>
        <authorList>
            <person name="Shin N.R."/>
            <person name="Okamura Y."/>
            <person name="Kirsch R."/>
            <person name="Pauchet Y."/>
        </authorList>
    </citation>
    <scope>NUCLEOTIDE SEQUENCE</scope>
    <source>
        <strain evidence="5">MMC_N1</strain>
    </source>
</reference>
<feature type="domain" description="Carboxypeptidase activation peptide" evidence="4">
    <location>
        <begin position="37"/>
        <end position="81"/>
    </location>
</feature>